<dbReference type="GO" id="GO:0003700">
    <property type="term" value="F:DNA-binding transcription factor activity"/>
    <property type="evidence" value="ECO:0007669"/>
    <property type="project" value="InterPro"/>
</dbReference>
<dbReference type="InterPro" id="IPR036388">
    <property type="entry name" value="WH-like_DNA-bd_sf"/>
</dbReference>
<dbReference type="SUPFAM" id="SSF46785">
    <property type="entry name" value="Winged helix' DNA-binding domain"/>
    <property type="match status" value="1"/>
</dbReference>
<evidence type="ECO:0000256" key="1">
    <source>
        <dbReference type="ARBA" id="ARBA00023015"/>
    </source>
</evidence>
<dbReference type="Gene3D" id="1.10.10.10">
    <property type="entry name" value="Winged helix-like DNA-binding domain superfamily/Winged helix DNA-binding domain"/>
    <property type="match status" value="1"/>
</dbReference>
<dbReference type="EMBL" id="CP031092">
    <property type="protein sequence ID" value="AXF56922.1"/>
    <property type="molecule type" value="Genomic_DNA"/>
</dbReference>
<feature type="domain" description="HTH deoR-type" evidence="3">
    <location>
        <begin position="13"/>
        <end position="68"/>
    </location>
</feature>
<reference evidence="4 5" key="1">
    <citation type="journal article" date="2018" name="J. Microbiol.">
        <title>Salicibibacter kimchii gen. nov., sp. nov., a moderately halophilic and alkalitolerant bacterium in the family Bacillaceae, isolated from kimchi.</title>
        <authorList>
            <person name="Jang J.Y."/>
            <person name="Oh Y.J."/>
            <person name="Lim S.K."/>
            <person name="Park H.K."/>
            <person name="Lee C."/>
            <person name="Kim J.Y."/>
            <person name="Lee M.A."/>
            <person name="Choi H.J."/>
        </authorList>
    </citation>
    <scope>NUCLEOTIDE SEQUENCE [LARGE SCALE GENOMIC DNA]</scope>
    <source>
        <strain evidence="4 5">NKC1-1</strain>
    </source>
</reference>
<dbReference type="InterPro" id="IPR001034">
    <property type="entry name" value="DeoR_HTH"/>
</dbReference>
<dbReference type="PANTHER" id="PTHR34580:SF1">
    <property type="entry name" value="PROTEIN PAFC"/>
    <property type="match status" value="1"/>
</dbReference>
<name>A0A345C141_9BACI</name>
<dbReference type="PROSITE" id="PS52050">
    <property type="entry name" value="WYL"/>
    <property type="match status" value="1"/>
</dbReference>
<dbReference type="InterPro" id="IPR036390">
    <property type="entry name" value="WH_DNA-bd_sf"/>
</dbReference>
<gene>
    <name evidence="4" type="ORF">DT065_13530</name>
</gene>
<dbReference type="InterPro" id="IPR013196">
    <property type="entry name" value="HTH_11"/>
</dbReference>
<accession>A0A345C141</accession>
<evidence type="ECO:0000313" key="4">
    <source>
        <dbReference type="EMBL" id="AXF56922.1"/>
    </source>
</evidence>
<dbReference type="InterPro" id="IPR057727">
    <property type="entry name" value="WCX_dom"/>
</dbReference>
<keyword evidence="1" id="KW-0805">Transcription regulation</keyword>
<organism evidence="4 5">
    <name type="scientific">Salicibibacter kimchii</name>
    <dbReference type="NCBI Taxonomy" id="2099786"/>
    <lineage>
        <taxon>Bacteria</taxon>
        <taxon>Bacillati</taxon>
        <taxon>Bacillota</taxon>
        <taxon>Bacilli</taxon>
        <taxon>Bacillales</taxon>
        <taxon>Bacillaceae</taxon>
        <taxon>Salicibibacter</taxon>
    </lineage>
</organism>
<dbReference type="Pfam" id="PF25583">
    <property type="entry name" value="WCX"/>
    <property type="match status" value="1"/>
</dbReference>
<sequence length="334" mass="39855">MMEEPFHSRDVAKTERLFTILTLLRENATVTARELAEYCHTTVRTIYRDMKEIDQLGYQYITEGQHGYRLLQNPMSPTRYLSKEEWLALTVYPQMSQDMTVRDHPYHRAYHSGIEKMKEITKDRDSGDVTALRQELGNRIRFHDQAGEKDTNRVMPALFQSITENRMLEIEYYAIYRDQVSVRNIHPYYIIPRSGHLYVVGYCATREDYRIFRLNRIHAARVLDETFTMAEAFDIDDYLSARWSIFADDEEETTFVVRFHEDIARYVKEFNFYADTELRTENDGSLLLTTTLQSSKEFVRWVRGFGLDAELLEPQYIREELHNFHKRQSERYKP</sequence>
<dbReference type="Proteomes" id="UP000252100">
    <property type="component" value="Chromosome"/>
</dbReference>
<dbReference type="Pfam" id="PF13280">
    <property type="entry name" value="WYL"/>
    <property type="match status" value="1"/>
</dbReference>
<dbReference type="Pfam" id="PF08279">
    <property type="entry name" value="HTH_11"/>
    <property type="match status" value="1"/>
</dbReference>
<keyword evidence="5" id="KW-1185">Reference proteome</keyword>
<keyword evidence="2" id="KW-0804">Transcription</keyword>
<dbReference type="InterPro" id="IPR026881">
    <property type="entry name" value="WYL_dom"/>
</dbReference>
<dbReference type="AlphaFoldDB" id="A0A345C141"/>
<dbReference type="PROSITE" id="PS51000">
    <property type="entry name" value="HTH_DEOR_2"/>
    <property type="match status" value="1"/>
</dbReference>
<protein>
    <submittedName>
        <fullName evidence="4">Transcriptional regulator</fullName>
    </submittedName>
</protein>
<evidence type="ECO:0000313" key="5">
    <source>
        <dbReference type="Proteomes" id="UP000252100"/>
    </source>
</evidence>
<evidence type="ECO:0000259" key="3">
    <source>
        <dbReference type="PROSITE" id="PS51000"/>
    </source>
</evidence>
<evidence type="ECO:0000256" key="2">
    <source>
        <dbReference type="ARBA" id="ARBA00023163"/>
    </source>
</evidence>
<dbReference type="KEGG" id="rue:DT065_13530"/>
<dbReference type="InterPro" id="IPR051534">
    <property type="entry name" value="CBASS_pafABC_assoc_protein"/>
</dbReference>
<dbReference type="PANTHER" id="PTHR34580">
    <property type="match status" value="1"/>
</dbReference>
<proteinExistence type="predicted"/>